<evidence type="ECO:0000256" key="1">
    <source>
        <dbReference type="ARBA" id="ARBA00004245"/>
    </source>
</evidence>
<keyword evidence="4" id="KW-0175">Coiled coil</keyword>
<dbReference type="Proteomes" id="UP000242146">
    <property type="component" value="Unassembled WGS sequence"/>
</dbReference>
<feature type="domain" description="Calponin-homology (CH)" evidence="6">
    <location>
        <begin position="176"/>
        <end position="281"/>
    </location>
</feature>
<dbReference type="EMBL" id="MCGT01000047">
    <property type="protein sequence ID" value="ORX44596.1"/>
    <property type="molecule type" value="Genomic_DNA"/>
</dbReference>
<dbReference type="SUPFAM" id="SSF143575">
    <property type="entry name" value="GAS2 domain-like"/>
    <property type="match status" value="1"/>
</dbReference>
<feature type="domain" description="GAR" evidence="7">
    <location>
        <begin position="2584"/>
        <end position="2662"/>
    </location>
</feature>
<dbReference type="OrthoDB" id="10017054at2759"/>
<evidence type="ECO:0000259" key="7">
    <source>
        <dbReference type="PROSITE" id="PS51460"/>
    </source>
</evidence>
<dbReference type="GO" id="GO:0005856">
    <property type="term" value="C:cytoskeleton"/>
    <property type="evidence" value="ECO:0007669"/>
    <property type="project" value="UniProtKB-SubCell"/>
</dbReference>
<accession>A0A1X2G4B7</accession>
<keyword evidence="9" id="KW-1185">Reference proteome</keyword>
<keyword evidence="2" id="KW-0963">Cytoplasm</keyword>
<dbReference type="STRING" id="101127.A0A1X2G4B7"/>
<dbReference type="PROSITE" id="PS51460">
    <property type="entry name" value="GAR"/>
    <property type="match status" value="1"/>
</dbReference>
<organism evidence="8 9">
    <name type="scientific">Hesseltinella vesiculosa</name>
    <dbReference type="NCBI Taxonomy" id="101127"/>
    <lineage>
        <taxon>Eukaryota</taxon>
        <taxon>Fungi</taxon>
        <taxon>Fungi incertae sedis</taxon>
        <taxon>Mucoromycota</taxon>
        <taxon>Mucoromycotina</taxon>
        <taxon>Mucoromycetes</taxon>
        <taxon>Mucorales</taxon>
        <taxon>Cunninghamellaceae</taxon>
        <taxon>Hesseltinella</taxon>
    </lineage>
</organism>
<evidence type="ECO:0008006" key="10">
    <source>
        <dbReference type="Google" id="ProtNLM"/>
    </source>
</evidence>
<feature type="region of interest" description="Disordered" evidence="5">
    <location>
        <begin position="559"/>
        <end position="581"/>
    </location>
</feature>
<evidence type="ECO:0000259" key="6">
    <source>
        <dbReference type="PROSITE" id="PS50021"/>
    </source>
</evidence>
<dbReference type="PROSITE" id="PS50021">
    <property type="entry name" value="CH"/>
    <property type="match status" value="1"/>
</dbReference>
<protein>
    <recommendedName>
        <fullName evidence="10">GAR domain-containing protein</fullName>
    </recommendedName>
</protein>
<dbReference type="InterPro" id="IPR036872">
    <property type="entry name" value="CH_dom_sf"/>
</dbReference>
<dbReference type="Pfam" id="PF02187">
    <property type="entry name" value="GAS2"/>
    <property type="match status" value="1"/>
</dbReference>
<dbReference type="InterPro" id="IPR036534">
    <property type="entry name" value="GAR_dom_sf"/>
</dbReference>
<dbReference type="Gene3D" id="1.10.418.10">
    <property type="entry name" value="Calponin-like domain"/>
    <property type="match status" value="1"/>
</dbReference>
<gene>
    <name evidence="8" type="ORF">DM01DRAFT_1386833</name>
</gene>
<dbReference type="Gene3D" id="3.30.920.20">
    <property type="entry name" value="Gas2-like domain"/>
    <property type="match status" value="1"/>
</dbReference>
<evidence type="ECO:0000256" key="5">
    <source>
        <dbReference type="SAM" id="MobiDB-lite"/>
    </source>
</evidence>
<dbReference type="SMART" id="SM00243">
    <property type="entry name" value="GAS2"/>
    <property type="match status" value="1"/>
</dbReference>
<name>A0A1X2G4B7_9FUNG</name>
<evidence type="ECO:0000256" key="2">
    <source>
        <dbReference type="ARBA" id="ARBA00022490"/>
    </source>
</evidence>
<reference evidence="8 9" key="1">
    <citation type="submission" date="2016-07" db="EMBL/GenBank/DDBJ databases">
        <title>Pervasive Adenine N6-methylation of Active Genes in Fungi.</title>
        <authorList>
            <consortium name="DOE Joint Genome Institute"/>
            <person name="Mondo S.J."/>
            <person name="Dannebaum R.O."/>
            <person name="Kuo R.C."/>
            <person name="Labutti K."/>
            <person name="Haridas S."/>
            <person name="Kuo A."/>
            <person name="Salamov A."/>
            <person name="Ahrendt S.R."/>
            <person name="Lipzen A."/>
            <person name="Sullivan W."/>
            <person name="Andreopoulos W.B."/>
            <person name="Clum A."/>
            <person name="Lindquist E."/>
            <person name="Daum C."/>
            <person name="Ramamoorthy G.K."/>
            <person name="Gryganskyi A."/>
            <person name="Culley D."/>
            <person name="Magnuson J.K."/>
            <person name="James T.Y."/>
            <person name="O'Malley M.A."/>
            <person name="Stajich J.E."/>
            <person name="Spatafora J.W."/>
            <person name="Visel A."/>
            <person name="Grigoriev I.V."/>
        </authorList>
    </citation>
    <scope>NUCLEOTIDE SEQUENCE [LARGE SCALE GENOMIC DNA]</scope>
    <source>
        <strain evidence="8 9">NRRL 3301</strain>
    </source>
</reference>
<evidence type="ECO:0000256" key="3">
    <source>
        <dbReference type="ARBA" id="ARBA00023212"/>
    </source>
</evidence>
<comment type="caution">
    <text evidence="8">The sequence shown here is derived from an EMBL/GenBank/DDBJ whole genome shotgun (WGS) entry which is preliminary data.</text>
</comment>
<dbReference type="SUPFAM" id="SSF47576">
    <property type="entry name" value="Calponin-homology domain, CH-domain"/>
    <property type="match status" value="1"/>
</dbReference>
<feature type="region of interest" description="Disordered" evidence="5">
    <location>
        <begin position="2586"/>
        <end position="2616"/>
    </location>
</feature>
<proteinExistence type="predicted"/>
<dbReference type="InterPro" id="IPR001715">
    <property type="entry name" value="CH_dom"/>
</dbReference>
<comment type="subcellular location">
    <subcellularLocation>
        <location evidence="1">Cytoplasm</location>
        <location evidence="1">Cytoskeleton</location>
    </subcellularLocation>
</comment>
<dbReference type="GO" id="GO:0008017">
    <property type="term" value="F:microtubule binding"/>
    <property type="evidence" value="ECO:0007669"/>
    <property type="project" value="InterPro"/>
</dbReference>
<sequence length="2761" mass="314094">MISAPPNTTTLTSGNVTSTDDEFNAASLGQLEALLCRWINLQLGHPLLHHTTDLKHNPAAWRSLAKRFGLVGNEQGLDHLSDVAQAIYRLFVATTNDGQDLKHQSHLLSLAVMDGDDMVVLELLSCIALHWVCQVLSVNPELSPLASNDSAQEQPAKVLMFPTFRLGKLSFQTAWMNARSGLLKWIQAHYQLRLRDFSHDWKNGQALAQLIQHHQQYPHSVCEPPASPTTTNKENVHAKLTSLLTANTDLPADLLRPDDLLSLDPRMLEWPVFLYVFEFYLTSQRQQLLTSWDNLALPHPLSHPDADLIRQGNNLMSHAHLIFSPSHPILQHHADFTSGINVVKIMDAIHAELTFIESAITSLQLPSMSADDHAVQTANQHLQDLSMRLQMVHSSLSGLDDAFSSEVLDQPDFSRHRARMQDQALLVDHWLQQVHQGWDHTHAIFQSLQPCLRHVQEQETWMLTLGDPLKDNTCLQWMDALSAEPTLPLNQHGLAATQTTPWPDDLHNAAGTKKLVSDVYGSNQLSLISWQHTFDSLTLALDKLETDDLQLLRQHIHLPQHSPTAHEQDHQDQSSSEMRSKSLTPAETILIDMALSTDQLLKHVRRSLNNYGTWLQQLDSRYRWERHVAQLLDWLEVHHDALDTFLTDALWTEDIYPYHTQDADDQDQRLGAETLVSRLMEIEQELTEADRRLHPELAAAYQHLRDSDVADPILPDKMASSVETSHSSDTTRYAALTRRQRQLEAKMDNMARRAKLARRAVEQHLVMLDVLAQYRHLKSSGEKLRRRLMLSNDGLNNDSTTSLASEIQQFKEDASSYLTNVKRRIPDLSDTRLTTDSMTASPSSPIPDSVVRSSLDTDTTQAAIQNTLHTLGMNLALMIDNLDQLQADGHHLASLQRRISHTCDHIHRLNGWIVDRLGYLEKMTMDAIVVSTTNVFFASTTSTPSPMLEDSPLSATTFFPMSNSLPVLEAAKLLRLEKERDSIAARLEAAMEDELPKIADAVQDLQDDHQDGHAIVKERHRLLTKWESLGRSFQLLRHALDRHSLQLDTWKSYSDWYDLGRKTNQWILTNTKKLYDFCVKKACINLDANDAVSRASSSPSVPTMLAGSVNRDLAIHSSSSHPRELSATLRSYQDRLDLGERQMEQLDSAYQSLIHSLTALGDDVRQRQEETLALAQTQLVQKYRGYVHLYHYGTKLLDQHVAVADLLTQLQDATSDAERLADAMSKQIRHPKHTGTTVNEPCVLQQNGIKADGDLKPSSSFQDRVLAFHDLVEKIRPNAIVYPIHTAHNVHQDPALSAIFSWTRAEQEAHQARIKTAVQNKWSTLLNLRERLTALLDQWVGLQVQHTTVARYQNTAKSLQVWMDQQLASINDRQVNIALPEDDDLNDDIVVDINAGHFTERDADDDSLSPSTWDSAHASIVADINKFETAQWLPFQKELVQHHSHDKGKKDASFPLLDDLELAQMFQFVQQLWLALQQAVADEAIYLGAWKKKQGWKLALRRGRWQCSSLGVAVDDKWHQAFLYVLSWVADMTQDRAPLDTGDPITDEPLLSKLEAQLQTWSDDDLWIDTVPFIQHRFDDFVACFSTLPRPMATPDHIVATMDAWLHQVTRLKDSLGAKQKEWAMLRQLMTWLPCHHALMASLESCLDSLTIWWLDHAQQTTWVPDQALHLHVRMPCLQDEPVLATLDNLILDMTTNYAHDYPLLPILQEKQASIQALEQHLKLLDHWCHQLCQHHARGQDYWTQLQQWQTSKHLDHHALQRLRRDINCLVPSSTLESSTYHDLLRQYCQSMQCTLSSLLAPLLAASDIDAEDSQPSDQDPLVTSKLDDMSTLLKNLPMEHDTDDCLSIWVSCLARLPELCPPAAATLPLYDAQLDWMLSLLLEWLDKANKEDSRAIDALTDKSVSAESLAPSNPVDMLHQITEWQDTLATIRQARDQRCQQLVSLLSTYDQRLVDDVLSRLHDHSIDTAIRQLEERLAALTHTCQQHQKLQKQQRIWSMHVTNWLEHYVDTVDALAALNIRCRHWILVWSERVKQPLLHQQWQDDWRDTSALLEPLHDKYDHWTNNEHLHNTCHHPPVAALALTDRNRIDQALARYATINSAVQKAMASNKQWIDQAQVLDTLEQTLSQYHSSSTPLTLTASDFADLQVRLDAIHKFLDQWQSHELVVQDEDLHAQGQKNMLILRPIFDDVCQRVDQLSKRAAQQNLQSLITSLDRQYTTLERHLDAYCKVASILSSSRSASEAPWYVWEASSMLSLVSNHGQDLDTVKDFLDRFEADNDPQHSCDVAEALQYQRNQFQFHSAFHSIATLIHDQILSYKQSDTLQADEQPEDGLAWSGVDSLVDEESKKLGEGNGQSEKRKTVDMCKVAWGTFINDCQVWKRKQWQTDKMVAAGMAMEERLETYRDYPVSCTQESSANDGLRCADRDWMTLEQECQSLLEQLGDDDALKDVKDKLVSTLLVKQDEFARQRKQRKRQATLSRVDEALSALDEIIEATAPYLAAKKQPTKSTTLDKDHLARLQDQLTTTFSAHAKVIKSELSWVDAATKLHWERCHTAYTSRQRELEACLAQDDLFTQVAVVQSATHRLQQSQRKHRPQPQPQRQPHHRMPEPPHVGKFWFGNSSAQRRLVYCRILPSGMVMVRVGGGWMEFSKFLLDHGCTEGIIWKQKMDIGWQGVVTLRGGSGKVVASSSLSTCSTSTSIATQRSTLLSHSSPHPSGFMDGDRFIRIDASGQYLAVKMTKAHDDTFTPYSSRNKSPCHW</sequence>
<evidence type="ECO:0000256" key="4">
    <source>
        <dbReference type="SAM" id="Coils"/>
    </source>
</evidence>
<evidence type="ECO:0000313" key="8">
    <source>
        <dbReference type="EMBL" id="ORX44596.1"/>
    </source>
</evidence>
<keyword evidence="3" id="KW-0206">Cytoskeleton</keyword>
<dbReference type="InterPro" id="IPR003108">
    <property type="entry name" value="GAR_dom"/>
</dbReference>
<feature type="coiled-coil region" evidence="4">
    <location>
        <begin position="733"/>
        <end position="760"/>
    </location>
</feature>
<dbReference type="Pfam" id="PF00307">
    <property type="entry name" value="CH"/>
    <property type="match status" value="1"/>
</dbReference>
<evidence type="ECO:0000313" key="9">
    <source>
        <dbReference type="Proteomes" id="UP000242146"/>
    </source>
</evidence>